<feature type="domain" description="Sushi" evidence="8">
    <location>
        <begin position="89"/>
        <end position="153"/>
    </location>
</feature>
<evidence type="ECO:0000256" key="2">
    <source>
        <dbReference type="ARBA" id="ARBA00022729"/>
    </source>
</evidence>
<comment type="caution">
    <text evidence="6">Lacks conserved residue(s) required for the propagation of feature annotation.</text>
</comment>
<evidence type="ECO:0000256" key="3">
    <source>
        <dbReference type="ARBA" id="ARBA00022737"/>
    </source>
</evidence>
<evidence type="ECO:0000313" key="10">
    <source>
        <dbReference type="Proteomes" id="UP001066276"/>
    </source>
</evidence>
<dbReference type="AlphaFoldDB" id="A0AAV7QDI5"/>
<dbReference type="InterPro" id="IPR050350">
    <property type="entry name" value="Compl-Cell_Adhes-Reg"/>
</dbReference>
<organism evidence="9 10">
    <name type="scientific">Pleurodeles waltl</name>
    <name type="common">Iberian ribbed newt</name>
    <dbReference type="NCBI Taxonomy" id="8319"/>
    <lineage>
        <taxon>Eukaryota</taxon>
        <taxon>Metazoa</taxon>
        <taxon>Chordata</taxon>
        <taxon>Craniata</taxon>
        <taxon>Vertebrata</taxon>
        <taxon>Euteleostomi</taxon>
        <taxon>Amphibia</taxon>
        <taxon>Batrachia</taxon>
        <taxon>Caudata</taxon>
        <taxon>Salamandroidea</taxon>
        <taxon>Salamandridae</taxon>
        <taxon>Pleurodelinae</taxon>
        <taxon>Pleurodeles</taxon>
    </lineage>
</organism>
<protein>
    <recommendedName>
        <fullName evidence="8">Sushi domain-containing protein</fullName>
    </recommendedName>
</protein>
<feature type="domain" description="Sushi" evidence="8">
    <location>
        <begin position="24"/>
        <end position="88"/>
    </location>
</feature>
<feature type="domain" description="Sushi" evidence="8">
    <location>
        <begin position="154"/>
        <end position="214"/>
    </location>
</feature>
<gene>
    <name evidence="9" type="ORF">NDU88_004725</name>
</gene>
<dbReference type="EMBL" id="JANPWB010000010">
    <property type="protein sequence ID" value="KAJ1138338.1"/>
    <property type="molecule type" value="Genomic_DNA"/>
</dbReference>
<feature type="signal peptide" evidence="7">
    <location>
        <begin position="1"/>
        <end position="23"/>
    </location>
</feature>
<dbReference type="SUPFAM" id="SSF57535">
    <property type="entry name" value="Complement control module/SCR domain"/>
    <property type="match status" value="4"/>
</dbReference>
<keyword evidence="1 6" id="KW-0768">Sushi</keyword>
<sequence>MSPIFSLCLLSFASSLLPWVVAPGNCPLPTRFEYGELEEQYLSLTEFPIGTTVTYKCRPGYILIRGKEKSITCLDTSAWSVIPEFCERRDCGSPGELLNGEFHLPVIEATGELDTKFGSTATFTCNAGYKLLGRNTRTCGVSGWDNRVPICEVVVCFKPPDLQNGTHTDVDREEFMYQSAVVYTCNPGFSLIGKSTISCTANGTWSDLAPTCKIVSCSAPSVPNGEKISGFGPGPFKYKETVTFKCKEDFYMNGTALVQCNENSDWDPSLPSCVFRMPTSTTPATMTVTRKPDEKEG</sequence>
<keyword evidence="4 6" id="KW-1015">Disulfide bond</keyword>
<dbReference type="FunFam" id="2.10.70.10:FF:000014">
    <property type="entry name" value="Membrane cofactor protein"/>
    <property type="match status" value="2"/>
</dbReference>
<feature type="disulfide bond" evidence="6">
    <location>
        <begin position="246"/>
        <end position="273"/>
    </location>
</feature>
<keyword evidence="2 7" id="KW-0732">Signal</keyword>
<dbReference type="Pfam" id="PF00084">
    <property type="entry name" value="Sushi"/>
    <property type="match status" value="4"/>
</dbReference>
<dbReference type="InterPro" id="IPR000436">
    <property type="entry name" value="Sushi_SCR_CCP_dom"/>
</dbReference>
<dbReference type="PANTHER" id="PTHR19325:SF560">
    <property type="entry name" value="SUSHI, VON WILLEBRAND FACTOR TYPE A, EGF AND PENTRAXIN DOMAIN-CONTAINING PROTEIN 1"/>
    <property type="match status" value="1"/>
</dbReference>
<evidence type="ECO:0000256" key="1">
    <source>
        <dbReference type="ARBA" id="ARBA00022659"/>
    </source>
</evidence>
<keyword evidence="3" id="KW-0677">Repeat</keyword>
<evidence type="ECO:0000256" key="7">
    <source>
        <dbReference type="SAM" id="SignalP"/>
    </source>
</evidence>
<proteinExistence type="predicted"/>
<keyword evidence="5" id="KW-0325">Glycoprotein</keyword>
<evidence type="ECO:0000256" key="6">
    <source>
        <dbReference type="PROSITE-ProRule" id="PRU00302"/>
    </source>
</evidence>
<dbReference type="CDD" id="cd00033">
    <property type="entry name" value="CCP"/>
    <property type="match status" value="4"/>
</dbReference>
<reference evidence="9" key="1">
    <citation type="journal article" date="2022" name="bioRxiv">
        <title>Sequencing and chromosome-scale assembly of the giantPleurodeles waltlgenome.</title>
        <authorList>
            <person name="Brown T."/>
            <person name="Elewa A."/>
            <person name="Iarovenko S."/>
            <person name="Subramanian E."/>
            <person name="Araus A.J."/>
            <person name="Petzold A."/>
            <person name="Susuki M."/>
            <person name="Suzuki K.-i.T."/>
            <person name="Hayashi T."/>
            <person name="Toyoda A."/>
            <person name="Oliveira C."/>
            <person name="Osipova E."/>
            <person name="Leigh N.D."/>
            <person name="Simon A."/>
            <person name="Yun M.H."/>
        </authorList>
    </citation>
    <scope>NUCLEOTIDE SEQUENCE</scope>
    <source>
        <strain evidence="9">20211129_DDA</strain>
        <tissue evidence="9">Liver</tissue>
    </source>
</reference>
<comment type="caution">
    <text evidence="9">The sequence shown here is derived from an EMBL/GenBank/DDBJ whole genome shotgun (WGS) entry which is preliminary data.</text>
</comment>
<dbReference type="Gene3D" id="2.10.70.10">
    <property type="entry name" value="Complement Module, domain 1"/>
    <property type="match status" value="4"/>
</dbReference>
<dbReference type="InterPro" id="IPR035976">
    <property type="entry name" value="Sushi/SCR/CCP_sf"/>
</dbReference>
<feature type="domain" description="Sushi" evidence="8">
    <location>
        <begin position="215"/>
        <end position="275"/>
    </location>
</feature>
<dbReference type="SMART" id="SM00032">
    <property type="entry name" value="CCP"/>
    <property type="match status" value="4"/>
</dbReference>
<feature type="chain" id="PRO_5043698078" description="Sushi domain-containing protein" evidence="7">
    <location>
        <begin position="24"/>
        <end position="297"/>
    </location>
</feature>
<evidence type="ECO:0000259" key="8">
    <source>
        <dbReference type="PROSITE" id="PS50923"/>
    </source>
</evidence>
<name>A0AAV7QDI5_PLEWA</name>
<evidence type="ECO:0000313" key="9">
    <source>
        <dbReference type="EMBL" id="KAJ1138338.1"/>
    </source>
</evidence>
<dbReference type="PANTHER" id="PTHR19325">
    <property type="entry name" value="COMPLEMENT COMPONENT-RELATED SUSHI DOMAIN-CONTAINING"/>
    <property type="match status" value="1"/>
</dbReference>
<evidence type="ECO:0000256" key="5">
    <source>
        <dbReference type="ARBA" id="ARBA00023180"/>
    </source>
</evidence>
<feature type="disulfide bond" evidence="6">
    <location>
        <begin position="217"/>
        <end position="260"/>
    </location>
</feature>
<keyword evidence="10" id="KW-1185">Reference proteome</keyword>
<accession>A0AAV7QDI5</accession>
<evidence type="ECO:0000256" key="4">
    <source>
        <dbReference type="ARBA" id="ARBA00023157"/>
    </source>
</evidence>
<dbReference type="PROSITE" id="PS50923">
    <property type="entry name" value="SUSHI"/>
    <property type="match status" value="4"/>
</dbReference>
<dbReference type="Proteomes" id="UP001066276">
    <property type="component" value="Chromosome 6"/>
</dbReference>
<feature type="disulfide bond" evidence="6">
    <location>
        <begin position="185"/>
        <end position="212"/>
    </location>
</feature>
<feature type="disulfide bond" evidence="6">
    <location>
        <begin position="156"/>
        <end position="199"/>
    </location>
</feature>